<keyword evidence="1" id="KW-0227">DNA damage</keyword>
<evidence type="ECO:0000313" key="3">
    <source>
        <dbReference type="EMBL" id="GBL97981.1"/>
    </source>
</evidence>
<gene>
    <name evidence="3" type="ORF">AVEN_126879_1</name>
</gene>
<dbReference type="GO" id="GO:0016887">
    <property type="term" value="F:ATP hydrolysis activity"/>
    <property type="evidence" value="ECO:0007669"/>
    <property type="project" value="RHEA"/>
</dbReference>
<sequence>MSKSVIHIYRLTAKVLLPHINLRAAITIATNFVYRYSKDTRCLKDCKLIVWDECTMFHKAAFEALDVTLKDVRRSNNRMGGVIIVHSIGLETFDRHFQLFPVEPGRMKCRPV</sequence>
<evidence type="ECO:0000259" key="2">
    <source>
        <dbReference type="Pfam" id="PF05970"/>
    </source>
</evidence>
<organism evidence="3 4">
    <name type="scientific">Araneus ventricosus</name>
    <name type="common">Orbweaver spider</name>
    <name type="synonym">Epeira ventricosa</name>
    <dbReference type="NCBI Taxonomy" id="182803"/>
    <lineage>
        <taxon>Eukaryota</taxon>
        <taxon>Metazoa</taxon>
        <taxon>Ecdysozoa</taxon>
        <taxon>Arthropoda</taxon>
        <taxon>Chelicerata</taxon>
        <taxon>Arachnida</taxon>
        <taxon>Araneae</taxon>
        <taxon>Araneomorphae</taxon>
        <taxon>Entelegynae</taxon>
        <taxon>Araneoidea</taxon>
        <taxon>Araneidae</taxon>
        <taxon>Araneus</taxon>
    </lineage>
</organism>
<keyword evidence="4" id="KW-1185">Reference proteome</keyword>
<evidence type="ECO:0000256" key="1">
    <source>
        <dbReference type="RuleBase" id="RU363044"/>
    </source>
</evidence>
<comment type="caution">
    <text evidence="3">The sequence shown here is derived from an EMBL/GenBank/DDBJ whole genome shotgun (WGS) entry which is preliminary data.</text>
</comment>
<name>A0A4Y2C0G1_ARAVE</name>
<keyword evidence="1" id="KW-0234">DNA repair</keyword>
<keyword evidence="1" id="KW-0347">Helicase</keyword>
<proteinExistence type="inferred from homology"/>
<evidence type="ECO:0000313" key="4">
    <source>
        <dbReference type="Proteomes" id="UP000499080"/>
    </source>
</evidence>
<dbReference type="EMBL" id="BGPR01000135">
    <property type="protein sequence ID" value="GBL97981.1"/>
    <property type="molecule type" value="Genomic_DNA"/>
</dbReference>
<keyword evidence="1" id="KW-0233">DNA recombination</keyword>
<dbReference type="GO" id="GO:0000723">
    <property type="term" value="P:telomere maintenance"/>
    <property type="evidence" value="ECO:0007669"/>
    <property type="project" value="InterPro"/>
</dbReference>
<dbReference type="Proteomes" id="UP000499080">
    <property type="component" value="Unassembled WGS sequence"/>
</dbReference>
<dbReference type="InterPro" id="IPR010285">
    <property type="entry name" value="DNA_helicase_pif1-like_DEAD"/>
</dbReference>
<dbReference type="GO" id="GO:0006310">
    <property type="term" value="P:DNA recombination"/>
    <property type="evidence" value="ECO:0007669"/>
    <property type="project" value="UniProtKB-KW"/>
</dbReference>
<keyword evidence="1" id="KW-0378">Hydrolase</keyword>
<dbReference type="EC" id="5.6.2.3" evidence="1"/>
<protein>
    <recommendedName>
        <fullName evidence="1">ATP-dependent DNA helicase</fullName>
        <ecNumber evidence="1">5.6.2.3</ecNumber>
    </recommendedName>
</protein>
<dbReference type="GO" id="GO:0005524">
    <property type="term" value="F:ATP binding"/>
    <property type="evidence" value="ECO:0007669"/>
    <property type="project" value="UniProtKB-KW"/>
</dbReference>
<comment type="cofactor">
    <cofactor evidence="1">
        <name>Mg(2+)</name>
        <dbReference type="ChEBI" id="CHEBI:18420"/>
    </cofactor>
</comment>
<comment type="similarity">
    <text evidence="1">Belongs to the helicase family.</text>
</comment>
<comment type="catalytic activity">
    <reaction evidence="1">
        <text>ATP + H2O = ADP + phosphate + H(+)</text>
        <dbReference type="Rhea" id="RHEA:13065"/>
        <dbReference type="ChEBI" id="CHEBI:15377"/>
        <dbReference type="ChEBI" id="CHEBI:15378"/>
        <dbReference type="ChEBI" id="CHEBI:30616"/>
        <dbReference type="ChEBI" id="CHEBI:43474"/>
        <dbReference type="ChEBI" id="CHEBI:456216"/>
        <dbReference type="EC" id="5.6.2.3"/>
    </reaction>
</comment>
<accession>A0A4Y2C0G1</accession>
<reference evidence="3 4" key="1">
    <citation type="journal article" date="2019" name="Sci. Rep.">
        <title>Orb-weaving spider Araneus ventricosus genome elucidates the spidroin gene catalogue.</title>
        <authorList>
            <person name="Kono N."/>
            <person name="Nakamura H."/>
            <person name="Ohtoshi R."/>
            <person name="Moran D.A.P."/>
            <person name="Shinohara A."/>
            <person name="Yoshida Y."/>
            <person name="Fujiwara M."/>
            <person name="Mori M."/>
            <person name="Tomita M."/>
            <person name="Arakawa K."/>
        </authorList>
    </citation>
    <scope>NUCLEOTIDE SEQUENCE [LARGE SCALE GENOMIC DNA]</scope>
</reference>
<dbReference type="Pfam" id="PF05970">
    <property type="entry name" value="PIF1"/>
    <property type="match status" value="1"/>
</dbReference>
<dbReference type="GO" id="GO:0043139">
    <property type="term" value="F:5'-3' DNA helicase activity"/>
    <property type="evidence" value="ECO:0007669"/>
    <property type="project" value="UniProtKB-EC"/>
</dbReference>
<feature type="domain" description="DNA helicase Pif1-like DEAD-box helicase" evidence="2">
    <location>
        <begin position="32"/>
        <end position="86"/>
    </location>
</feature>
<keyword evidence="1" id="KW-0547">Nucleotide-binding</keyword>
<dbReference type="GO" id="GO:0006281">
    <property type="term" value="P:DNA repair"/>
    <property type="evidence" value="ECO:0007669"/>
    <property type="project" value="UniProtKB-KW"/>
</dbReference>
<keyword evidence="1" id="KW-0067">ATP-binding</keyword>
<dbReference type="AlphaFoldDB" id="A0A4Y2C0G1"/>